<dbReference type="EMBL" id="JAWLVV010000063">
    <property type="protein sequence ID" value="MDV7295249.1"/>
    <property type="molecule type" value="Genomic_DNA"/>
</dbReference>
<dbReference type="InterPro" id="IPR013786">
    <property type="entry name" value="AcylCoA_DH/ox_N"/>
</dbReference>
<reference evidence="2" key="1">
    <citation type="submission" date="2023-10" db="EMBL/GenBank/DDBJ databases">
        <title>Mycolicibacterium fortuitum clinical isolates causing pulmonary infections in humans.</title>
        <authorList>
            <person name="Mejia-Ponce P.M."/>
            <person name="Zenteno-Cuevas R."/>
            <person name="Licona-Cassani C."/>
        </authorList>
    </citation>
    <scope>NUCLEOTIDE SEQUENCE</scope>
    <source>
        <strain evidence="2">M8</strain>
    </source>
</reference>
<comment type="caution">
    <text evidence="2">The sequence shown here is derived from an EMBL/GenBank/DDBJ whole genome shotgun (WGS) entry which is preliminary data.</text>
</comment>
<dbReference type="Gene3D" id="1.10.540.10">
    <property type="entry name" value="Acyl-CoA dehydrogenase/oxidase, N-terminal domain"/>
    <property type="match status" value="1"/>
</dbReference>
<evidence type="ECO:0000313" key="2">
    <source>
        <dbReference type="EMBL" id="MDV7295249.1"/>
    </source>
</evidence>
<dbReference type="GO" id="GO:0050660">
    <property type="term" value="F:flavin adenine dinucleotide binding"/>
    <property type="evidence" value="ECO:0007669"/>
    <property type="project" value="InterPro"/>
</dbReference>
<evidence type="ECO:0000259" key="1">
    <source>
        <dbReference type="Pfam" id="PF02771"/>
    </source>
</evidence>
<dbReference type="InterPro" id="IPR009100">
    <property type="entry name" value="AcylCoA_DH/oxidase_NM_dom_sf"/>
</dbReference>
<evidence type="ECO:0000313" key="3">
    <source>
        <dbReference type="Proteomes" id="UP001186041"/>
    </source>
</evidence>
<dbReference type="Proteomes" id="UP001186041">
    <property type="component" value="Unassembled WGS sequence"/>
</dbReference>
<feature type="domain" description="Acyl-CoA dehydrogenase/oxidase N-terminal" evidence="1">
    <location>
        <begin position="29"/>
        <end position="76"/>
    </location>
</feature>
<dbReference type="Pfam" id="PF02771">
    <property type="entry name" value="Acyl-CoA_dh_N"/>
    <property type="match status" value="1"/>
</dbReference>
<dbReference type="SUPFAM" id="SSF56645">
    <property type="entry name" value="Acyl-CoA dehydrogenase NM domain-like"/>
    <property type="match status" value="1"/>
</dbReference>
<organism evidence="2 3">
    <name type="scientific">Mycolicibacterium fortuitum</name>
    <name type="common">Mycobacterium fortuitum</name>
    <dbReference type="NCBI Taxonomy" id="1766"/>
    <lineage>
        <taxon>Bacteria</taxon>
        <taxon>Bacillati</taxon>
        <taxon>Actinomycetota</taxon>
        <taxon>Actinomycetes</taxon>
        <taxon>Mycobacteriales</taxon>
        <taxon>Mycobacteriaceae</taxon>
        <taxon>Mycolicibacterium</taxon>
    </lineage>
</organism>
<protein>
    <submittedName>
        <fullName evidence="2">Acyl-CoA dehydrogenase family protein</fullName>
    </submittedName>
</protein>
<accession>A0AAE4VIX6</accession>
<dbReference type="AlphaFoldDB" id="A0AAE4VIX6"/>
<sequence length="77" mass="8619">MTTTAAAPAAKKSIYRPLELFDTDRLLDQDERDIAATVRQFVDTRLRPNVEGWFESATLPRELAKEFGGLGVLGMHL</sequence>
<dbReference type="RefSeq" id="WP_317722860.1">
    <property type="nucleotide sequence ID" value="NZ_JAWLVK010000056.1"/>
</dbReference>
<name>A0AAE4VIX6_MYCFO</name>
<dbReference type="GO" id="GO:0016627">
    <property type="term" value="F:oxidoreductase activity, acting on the CH-CH group of donors"/>
    <property type="evidence" value="ECO:0007669"/>
    <property type="project" value="InterPro"/>
</dbReference>
<gene>
    <name evidence="2" type="ORF">R4485_34385</name>
</gene>
<feature type="non-terminal residue" evidence="2">
    <location>
        <position position="77"/>
    </location>
</feature>
<dbReference type="InterPro" id="IPR037069">
    <property type="entry name" value="AcylCoA_DH/ox_N_sf"/>
</dbReference>
<proteinExistence type="predicted"/>